<evidence type="ECO:0000313" key="4">
    <source>
        <dbReference type="Proteomes" id="UP000307541"/>
    </source>
</evidence>
<dbReference type="GO" id="GO:0016747">
    <property type="term" value="F:acyltransferase activity, transferring groups other than amino-acyl groups"/>
    <property type="evidence" value="ECO:0007669"/>
    <property type="project" value="InterPro"/>
</dbReference>
<feature type="transmembrane region" description="Helical" evidence="1">
    <location>
        <begin position="149"/>
        <end position="170"/>
    </location>
</feature>
<keyword evidence="1" id="KW-0472">Membrane</keyword>
<dbReference type="InterPro" id="IPR002656">
    <property type="entry name" value="Acyl_transf_3_dom"/>
</dbReference>
<feature type="transmembrane region" description="Helical" evidence="1">
    <location>
        <begin position="334"/>
        <end position="356"/>
    </location>
</feature>
<proteinExistence type="predicted"/>
<keyword evidence="1" id="KW-1133">Transmembrane helix</keyword>
<keyword evidence="1" id="KW-0812">Transmembrane</keyword>
<sequence length="401" mass="45860">MSSDGKNREIEYLRAISICLVLVSHVVWLSPFIYERVVPLFQYASFGVGVDLFFCISGYVVAMSYCDYFDRYRSRGQFWPAARLFWLRRAYRLLPSAWLWVVIGLIGAACFNRSGVFMDIEQNLKSTLAIFSFTANIAHMYGWLAPNNVYWSLSLEEQFYVVLPLFLLLVTGRRKRIMALLLVIAVQFPLARGPFGDLTAQYLASFRIDGFAWGILVFMCSRSVWYRRIEPRFLLRKPLALIITLFLLLMLVAVPARLFTWSISTGLLAMITAVLVWLASYGNGYLFGYQRLSGVMQWLGARSYGIYLIHLPAFKFTHEAATRYLQASGQENTLAIVPFLLLFAGVLILVLAELNFRYVEEPLRRIGAERAKRKLAALQAADRAEQESVARAHQEKQELSV</sequence>
<keyword evidence="3" id="KW-0012">Acyltransferase</keyword>
<dbReference type="AlphaFoldDB" id="A0A4T2A0U3"/>
<evidence type="ECO:0000256" key="1">
    <source>
        <dbReference type="SAM" id="Phobius"/>
    </source>
</evidence>
<feature type="transmembrane region" description="Helical" evidence="1">
    <location>
        <begin position="201"/>
        <end position="219"/>
    </location>
</feature>
<feature type="transmembrane region" description="Helical" evidence="1">
    <location>
        <begin position="12"/>
        <end position="34"/>
    </location>
</feature>
<feature type="transmembrane region" description="Helical" evidence="1">
    <location>
        <begin position="177"/>
        <end position="195"/>
    </location>
</feature>
<feature type="transmembrane region" description="Helical" evidence="1">
    <location>
        <begin position="239"/>
        <end position="260"/>
    </location>
</feature>
<comment type="caution">
    <text evidence="3">The sequence shown here is derived from an EMBL/GenBank/DDBJ whole genome shotgun (WGS) entry which is preliminary data.</text>
</comment>
<name>A0A4T2A0U3_9PSED</name>
<dbReference type="RefSeq" id="WP_136663884.1">
    <property type="nucleotide sequence ID" value="NZ_RFLV01000001.1"/>
</dbReference>
<organism evidence="3 4">
    <name type="scientific">Pseudomonas leptonychotis</name>
    <dbReference type="NCBI Taxonomy" id="2448482"/>
    <lineage>
        <taxon>Bacteria</taxon>
        <taxon>Pseudomonadati</taxon>
        <taxon>Pseudomonadota</taxon>
        <taxon>Gammaproteobacteria</taxon>
        <taxon>Pseudomonadales</taxon>
        <taxon>Pseudomonadaceae</taxon>
        <taxon>Pseudomonas</taxon>
    </lineage>
</organism>
<dbReference type="GO" id="GO:0016020">
    <property type="term" value="C:membrane"/>
    <property type="evidence" value="ECO:0007669"/>
    <property type="project" value="TreeGrafter"/>
</dbReference>
<gene>
    <name evidence="3" type="ORF">D8779_08000</name>
</gene>
<accession>A0A4T2A0U3</accession>
<evidence type="ECO:0000313" key="3">
    <source>
        <dbReference type="EMBL" id="TIH10605.1"/>
    </source>
</evidence>
<feature type="transmembrane region" description="Helical" evidence="1">
    <location>
        <begin position="266"/>
        <end position="288"/>
    </location>
</feature>
<dbReference type="Pfam" id="PF01757">
    <property type="entry name" value="Acyl_transf_3"/>
    <property type="match status" value="1"/>
</dbReference>
<protein>
    <submittedName>
        <fullName evidence="3">Acyltransferase</fullName>
    </submittedName>
</protein>
<feature type="transmembrane region" description="Helical" evidence="1">
    <location>
        <begin position="90"/>
        <end position="109"/>
    </location>
</feature>
<evidence type="ECO:0000259" key="2">
    <source>
        <dbReference type="Pfam" id="PF01757"/>
    </source>
</evidence>
<dbReference type="OrthoDB" id="9767863at2"/>
<keyword evidence="3" id="KW-0808">Transferase</keyword>
<reference evidence="3 4" key="1">
    <citation type="submission" date="2018-10" db="EMBL/GenBank/DDBJ databases">
        <title>Pseudomonas leptonychotis sp. nov., isolated from Weddell seals in Antarctica.</title>
        <authorList>
            <person name="Novakova D."/>
            <person name="Svec P."/>
            <person name="Kralova S."/>
            <person name="Kristofova L."/>
            <person name="Zeman M."/>
            <person name="Pantucek R."/>
            <person name="Maslanova I."/>
            <person name="Sedlacek I."/>
        </authorList>
    </citation>
    <scope>NUCLEOTIDE SEQUENCE [LARGE SCALE GENOMIC DNA]</scope>
    <source>
        <strain evidence="3 4">CCM 8849</strain>
    </source>
</reference>
<feature type="transmembrane region" description="Helical" evidence="1">
    <location>
        <begin position="40"/>
        <end position="69"/>
    </location>
</feature>
<dbReference type="Proteomes" id="UP000307541">
    <property type="component" value="Unassembled WGS sequence"/>
</dbReference>
<dbReference type="GO" id="GO:0009103">
    <property type="term" value="P:lipopolysaccharide biosynthetic process"/>
    <property type="evidence" value="ECO:0007669"/>
    <property type="project" value="TreeGrafter"/>
</dbReference>
<feature type="transmembrane region" description="Helical" evidence="1">
    <location>
        <begin position="295"/>
        <end position="314"/>
    </location>
</feature>
<feature type="domain" description="Acyltransferase 3" evidence="2">
    <location>
        <begin position="8"/>
        <end position="350"/>
    </location>
</feature>
<dbReference type="EMBL" id="RFLV01000001">
    <property type="protein sequence ID" value="TIH10605.1"/>
    <property type="molecule type" value="Genomic_DNA"/>
</dbReference>
<dbReference type="PANTHER" id="PTHR23028:SF53">
    <property type="entry name" value="ACYL_TRANSF_3 DOMAIN-CONTAINING PROTEIN"/>
    <property type="match status" value="1"/>
</dbReference>
<dbReference type="InterPro" id="IPR050879">
    <property type="entry name" value="Acyltransferase_3"/>
</dbReference>
<keyword evidence="4" id="KW-1185">Reference proteome</keyword>
<dbReference type="PANTHER" id="PTHR23028">
    <property type="entry name" value="ACETYLTRANSFERASE"/>
    <property type="match status" value="1"/>
</dbReference>